<feature type="transmembrane region" description="Helical" evidence="1">
    <location>
        <begin position="69"/>
        <end position="88"/>
    </location>
</feature>
<dbReference type="STRING" id="1166073.SAMN05192530_103126"/>
<name>A0A1H0GHJ4_9HYPH</name>
<protein>
    <submittedName>
        <fullName evidence="2">Uncharacterized protein</fullName>
    </submittedName>
</protein>
<proteinExistence type="predicted"/>
<reference evidence="2 3" key="1">
    <citation type="submission" date="2016-10" db="EMBL/GenBank/DDBJ databases">
        <authorList>
            <person name="de Groot N.N."/>
        </authorList>
    </citation>
    <scope>NUCLEOTIDE SEQUENCE [LARGE SCALE GENOMIC DNA]</scope>
    <source>
        <strain evidence="3">L7-484,KACC 16230,DSM 25025</strain>
    </source>
</reference>
<sequence>MRNELPALADLAAAALTVGVLFVARFAFALRRLRMGGEGPGGTIRNAWGVRTAGYFGDDREPERRHASWQLTIGFALLAVAIALYGWLVSASVLEPFLAQGGLAWLGWEWSA</sequence>
<evidence type="ECO:0000313" key="2">
    <source>
        <dbReference type="EMBL" id="SDO06313.1"/>
    </source>
</evidence>
<organism evidence="2 3">
    <name type="scientific">Aureimonas jatrophae</name>
    <dbReference type="NCBI Taxonomy" id="1166073"/>
    <lineage>
        <taxon>Bacteria</taxon>
        <taxon>Pseudomonadati</taxon>
        <taxon>Pseudomonadota</taxon>
        <taxon>Alphaproteobacteria</taxon>
        <taxon>Hyphomicrobiales</taxon>
        <taxon>Aurantimonadaceae</taxon>
        <taxon>Aureimonas</taxon>
    </lineage>
</organism>
<dbReference type="RefSeq" id="WP_090671783.1">
    <property type="nucleotide sequence ID" value="NZ_FNIT01000003.1"/>
</dbReference>
<dbReference type="Proteomes" id="UP000198793">
    <property type="component" value="Unassembled WGS sequence"/>
</dbReference>
<gene>
    <name evidence="2" type="ORF">SAMN05192530_103126</name>
</gene>
<evidence type="ECO:0000313" key="3">
    <source>
        <dbReference type="Proteomes" id="UP000198793"/>
    </source>
</evidence>
<dbReference type="OrthoDB" id="7907435at2"/>
<dbReference type="AlphaFoldDB" id="A0A1H0GHJ4"/>
<keyword evidence="1" id="KW-0472">Membrane</keyword>
<dbReference type="EMBL" id="FNIT01000003">
    <property type="protein sequence ID" value="SDO06313.1"/>
    <property type="molecule type" value="Genomic_DNA"/>
</dbReference>
<keyword evidence="3" id="KW-1185">Reference proteome</keyword>
<feature type="transmembrane region" description="Helical" evidence="1">
    <location>
        <begin position="6"/>
        <end position="28"/>
    </location>
</feature>
<keyword evidence="1" id="KW-1133">Transmembrane helix</keyword>
<accession>A0A1H0GHJ4</accession>
<evidence type="ECO:0000256" key="1">
    <source>
        <dbReference type="SAM" id="Phobius"/>
    </source>
</evidence>
<keyword evidence="1" id="KW-0812">Transmembrane</keyword>